<evidence type="ECO:0000256" key="1">
    <source>
        <dbReference type="ARBA" id="ARBA00010456"/>
    </source>
</evidence>
<dbReference type="STRING" id="1528.SAMN04488579_1222"/>
<dbReference type="InterPro" id="IPR018016">
    <property type="entry name" value="Nucleoside_phosphorylase_CS"/>
</dbReference>
<dbReference type="NCBIfam" id="NF004489">
    <property type="entry name" value="PRK05819.1"/>
    <property type="match status" value="1"/>
</dbReference>
<dbReference type="EC" id="2.4.2.3" evidence="2"/>
<keyword evidence="9" id="KW-1185">Reference proteome</keyword>
<evidence type="ECO:0000313" key="8">
    <source>
        <dbReference type="EMBL" id="SDY24512.1"/>
    </source>
</evidence>
<dbReference type="InterPro" id="IPR004402">
    <property type="entry name" value="DeoD-type"/>
</dbReference>
<comment type="catalytic activity">
    <reaction evidence="6">
        <text>uridine + phosphate = alpha-D-ribose 1-phosphate + uracil</text>
        <dbReference type="Rhea" id="RHEA:24388"/>
        <dbReference type="ChEBI" id="CHEBI:16704"/>
        <dbReference type="ChEBI" id="CHEBI:17568"/>
        <dbReference type="ChEBI" id="CHEBI:43474"/>
        <dbReference type="ChEBI" id="CHEBI:57720"/>
        <dbReference type="EC" id="2.4.2.3"/>
    </reaction>
</comment>
<dbReference type="RefSeq" id="WP_090246530.1">
    <property type="nucleotide sequence ID" value="NZ_FNOU01000022.1"/>
</dbReference>
<feature type="domain" description="Nucleoside phosphorylase" evidence="7">
    <location>
        <begin position="17"/>
        <end position="218"/>
    </location>
</feature>
<dbReference type="SUPFAM" id="SSF53167">
    <property type="entry name" value="Purine and uridine phosphorylases"/>
    <property type="match status" value="1"/>
</dbReference>
<sequence length="240" mass="26532">MSTTPHNIAHPGDIAKTVLMPGDPLRARFIAENYLDNPRLFNNVRGMLGYTGLYKGHSISVMGSGMGLPSMGIYSYELFNFYGVDNIVRIGSAGSYTEELPLYSMVLVDSCWSESTYAQAQSGDDSPIQYPDKELNDILSQTADRLNIEIFRGPIHSSDIFYNAPGYGDFSAIREAHGCIGVEMESFSLFHNAKLSEKKAASLLTVSDNMLTMESLDALEREKAFTKMFHLALESAIAFH</sequence>
<dbReference type="PANTHER" id="PTHR43691">
    <property type="entry name" value="URIDINE PHOSPHORYLASE"/>
    <property type="match status" value="1"/>
</dbReference>
<proteinExistence type="inferred from homology"/>
<comment type="similarity">
    <text evidence="1">Belongs to the PNP/UDP phosphorylase family.</text>
</comment>
<dbReference type="InterPro" id="IPR000845">
    <property type="entry name" value="Nucleoside_phosphorylase_d"/>
</dbReference>
<dbReference type="GO" id="GO:0004850">
    <property type="term" value="F:uridine phosphorylase activity"/>
    <property type="evidence" value="ECO:0007669"/>
    <property type="project" value="UniProtKB-EC"/>
</dbReference>
<evidence type="ECO:0000256" key="6">
    <source>
        <dbReference type="ARBA" id="ARBA00048447"/>
    </source>
</evidence>
<dbReference type="GO" id="GO:0005829">
    <property type="term" value="C:cytosol"/>
    <property type="evidence" value="ECO:0007669"/>
    <property type="project" value="TreeGrafter"/>
</dbReference>
<dbReference type="NCBIfam" id="TIGR00107">
    <property type="entry name" value="deoD"/>
    <property type="match status" value="1"/>
</dbReference>
<dbReference type="PANTHER" id="PTHR43691:SF11">
    <property type="entry name" value="FI09636P-RELATED"/>
    <property type="match status" value="1"/>
</dbReference>
<dbReference type="EMBL" id="FNOU01000022">
    <property type="protein sequence ID" value="SDY24512.1"/>
    <property type="molecule type" value="Genomic_DNA"/>
</dbReference>
<keyword evidence="4" id="KW-0328">Glycosyltransferase</keyword>
<evidence type="ECO:0000256" key="4">
    <source>
        <dbReference type="ARBA" id="ARBA00022676"/>
    </source>
</evidence>
<dbReference type="GO" id="GO:0006152">
    <property type="term" value="P:purine nucleoside catabolic process"/>
    <property type="evidence" value="ECO:0007669"/>
    <property type="project" value="TreeGrafter"/>
</dbReference>
<name>A0A1H3IAH7_EUBBA</name>
<dbReference type="Gene3D" id="3.40.50.1580">
    <property type="entry name" value="Nucleoside phosphorylase domain"/>
    <property type="match status" value="1"/>
</dbReference>
<accession>A0A1H3IAH7</accession>
<dbReference type="Proteomes" id="UP000199652">
    <property type="component" value="Unassembled WGS sequence"/>
</dbReference>
<dbReference type="OrthoDB" id="9782889at2"/>
<evidence type="ECO:0000313" key="9">
    <source>
        <dbReference type="Proteomes" id="UP000199652"/>
    </source>
</evidence>
<evidence type="ECO:0000256" key="5">
    <source>
        <dbReference type="ARBA" id="ARBA00022679"/>
    </source>
</evidence>
<dbReference type="CDD" id="cd09006">
    <property type="entry name" value="PNP_EcPNPI-like"/>
    <property type="match status" value="1"/>
</dbReference>
<keyword evidence="5" id="KW-0808">Transferase</keyword>
<evidence type="ECO:0000259" key="7">
    <source>
        <dbReference type="Pfam" id="PF01048"/>
    </source>
</evidence>
<evidence type="ECO:0000256" key="2">
    <source>
        <dbReference type="ARBA" id="ARBA00011888"/>
    </source>
</evidence>
<reference evidence="9" key="1">
    <citation type="submission" date="2016-10" db="EMBL/GenBank/DDBJ databases">
        <authorList>
            <person name="Varghese N."/>
            <person name="Submissions S."/>
        </authorList>
    </citation>
    <scope>NUCLEOTIDE SEQUENCE [LARGE SCALE GENOMIC DNA]</scope>
    <source>
        <strain evidence="9">VPI 5359</strain>
    </source>
</reference>
<evidence type="ECO:0000256" key="3">
    <source>
        <dbReference type="ARBA" id="ARBA00021980"/>
    </source>
</evidence>
<protein>
    <recommendedName>
        <fullName evidence="3">Uridine phosphorylase</fullName>
        <ecNumber evidence="2">2.4.2.3</ecNumber>
    </recommendedName>
</protein>
<organism evidence="8 9">
    <name type="scientific">Eubacterium barkeri</name>
    <name type="common">Clostridium barkeri</name>
    <dbReference type="NCBI Taxonomy" id="1528"/>
    <lineage>
        <taxon>Bacteria</taxon>
        <taxon>Bacillati</taxon>
        <taxon>Bacillota</taxon>
        <taxon>Clostridia</taxon>
        <taxon>Eubacteriales</taxon>
        <taxon>Eubacteriaceae</taxon>
        <taxon>Eubacterium</taxon>
    </lineage>
</organism>
<dbReference type="PROSITE" id="PS01232">
    <property type="entry name" value="PNP_UDP_1"/>
    <property type="match status" value="1"/>
</dbReference>
<gene>
    <name evidence="8" type="ORF">SAMN04488579_1222</name>
</gene>
<dbReference type="Pfam" id="PF01048">
    <property type="entry name" value="PNP_UDP_1"/>
    <property type="match status" value="1"/>
</dbReference>
<dbReference type="InterPro" id="IPR035994">
    <property type="entry name" value="Nucleoside_phosphorylase_sf"/>
</dbReference>
<dbReference type="GO" id="GO:0004731">
    <property type="term" value="F:purine-nucleoside phosphorylase activity"/>
    <property type="evidence" value="ECO:0007669"/>
    <property type="project" value="InterPro"/>
</dbReference>
<dbReference type="AlphaFoldDB" id="A0A1H3IAH7"/>